<evidence type="ECO:0000256" key="2">
    <source>
        <dbReference type="ARBA" id="ARBA00022490"/>
    </source>
</evidence>
<sequence>MAERELCMDEQMFCFQCEQAAGCTACTGAAGVCGKSAETAAAQDRLTGALIAFAGQLIAAGRGPPPEQARLLMQGLFTTITNVNFDPAAVDALTRRVHDASPGTGPDYDMQALWREPDADRRSLKCFVLFSLRGMAAYNYHARVLGRIDPELDRFFCTALQAVGDPGQTTDALWQLVQATGEASYRCMELLDAANTGAFGDPEPVQVPLTIEKGPFIVISGHDLYDAQQLLEQTAGRGVNVYTHSEMLPAHGYPELKRRYPHLKGNFGTAWQNQQREFEDIPAPILFTTNCIMPLRASYADRLFTTSVVAYPGVPHIDEGRDFSPVIEKALELGGYAQDTLLPGLNGGSTVTTGFARTAVLQHADEIVQAVRDGKLRHFFLVGGCDGTRPSRRYYTEFARLTPPDTILLTLACGKFRLNDLPLGTVPGTGLPRILDVGQCNDAYSAIRIALALADAFGCGVNDLPLSLVLCWFEQKAVCILIALLALGIRNIRLGPTLPPFLSPGVVRTLQERYGLKPIAAPEADLRAILGRH</sequence>
<comment type="caution">
    <text evidence="8">The sequence shown here is derived from an EMBL/GenBank/DDBJ whole genome shotgun (WGS) entry which is preliminary data.</text>
</comment>
<comment type="cofactor">
    <cofactor evidence="7">
        <name>hybrid [4Fe-2O-2S] cluster</name>
        <dbReference type="ChEBI" id="CHEBI:60519"/>
    </cofactor>
    <text evidence="7">Binds 1 hybrid [4Fe-2O-2S] cluster.</text>
</comment>
<keyword evidence="2 7" id="KW-0963">Cytoplasm</keyword>
<organism evidence="8 9">
    <name type="scientific">Faecalibacterium cf. prausnitzii KLE1255</name>
    <dbReference type="NCBI Taxonomy" id="748224"/>
    <lineage>
        <taxon>Bacteria</taxon>
        <taxon>Bacillati</taxon>
        <taxon>Bacillota</taxon>
        <taxon>Clostridia</taxon>
        <taxon>Eubacteriales</taxon>
        <taxon>Oscillospiraceae</taxon>
        <taxon>Faecalibacterium</taxon>
    </lineage>
</organism>
<dbReference type="GO" id="GO:0042542">
    <property type="term" value="P:response to hydrogen peroxide"/>
    <property type="evidence" value="ECO:0007669"/>
    <property type="project" value="TreeGrafter"/>
</dbReference>
<dbReference type="GO" id="GO:0051539">
    <property type="term" value="F:4 iron, 4 sulfur cluster binding"/>
    <property type="evidence" value="ECO:0007669"/>
    <property type="project" value="UniProtKB-KW"/>
</dbReference>
<dbReference type="HAMAP" id="MF_00069">
    <property type="entry name" value="Hydroxylam_reduct"/>
    <property type="match status" value="1"/>
</dbReference>
<comment type="subcellular location">
    <subcellularLocation>
        <location evidence="7">Cytoplasm</location>
    </subcellularLocation>
</comment>
<dbReference type="InterPro" id="IPR010048">
    <property type="entry name" value="Hydroxylam_reduct"/>
</dbReference>
<accession>E2ZI43</accession>
<comment type="catalytic activity">
    <reaction evidence="7">
        <text>A + NH4(+) + H2O = hydroxylamine + AH2 + H(+)</text>
        <dbReference type="Rhea" id="RHEA:22052"/>
        <dbReference type="ChEBI" id="CHEBI:13193"/>
        <dbReference type="ChEBI" id="CHEBI:15377"/>
        <dbReference type="ChEBI" id="CHEBI:15378"/>
        <dbReference type="ChEBI" id="CHEBI:15429"/>
        <dbReference type="ChEBI" id="CHEBI:17499"/>
        <dbReference type="ChEBI" id="CHEBI:28938"/>
        <dbReference type="EC" id="1.7.99.1"/>
    </reaction>
</comment>
<feature type="binding site" evidence="7">
    <location>
        <position position="17"/>
    </location>
    <ligand>
        <name>[4Fe-4S] cluster</name>
        <dbReference type="ChEBI" id="CHEBI:49883"/>
    </ligand>
</feature>
<evidence type="ECO:0000313" key="9">
    <source>
        <dbReference type="Proteomes" id="UP000006028"/>
    </source>
</evidence>
<evidence type="ECO:0000256" key="3">
    <source>
        <dbReference type="ARBA" id="ARBA00022723"/>
    </source>
</evidence>
<comment type="cofactor">
    <cofactor evidence="7">
        <name>[4Fe-4S] cluster</name>
        <dbReference type="ChEBI" id="CHEBI:49883"/>
    </cofactor>
    <text evidence="7">Binds 1 [4Fe-4S] cluster.</text>
</comment>
<evidence type="ECO:0000256" key="1">
    <source>
        <dbReference type="ARBA" id="ARBA00022485"/>
    </source>
</evidence>
<dbReference type="InterPro" id="IPR016099">
    <property type="entry name" value="Prismane-like_a/b-sand"/>
</dbReference>
<evidence type="ECO:0000256" key="6">
    <source>
        <dbReference type="ARBA" id="ARBA00023014"/>
    </source>
</evidence>
<comment type="function">
    <text evidence="7">Catalyzes the reduction of hydroxylamine to form NH(3) and H(2)O.</text>
</comment>
<dbReference type="EMBL" id="AECU01000114">
    <property type="protein sequence ID" value="EFQ07160.1"/>
    <property type="molecule type" value="Genomic_DNA"/>
</dbReference>
<keyword evidence="5 7" id="KW-0408">Iron</keyword>
<dbReference type="HOGENOM" id="CLU_038344_2_0_9"/>
<proteinExistence type="inferred from homology"/>
<evidence type="ECO:0000256" key="7">
    <source>
        <dbReference type="HAMAP-Rule" id="MF_00069"/>
    </source>
</evidence>
<feature type="binding site" evidence="7">
    <location>
        <position position="222"/>
    </location>
    <ligand>
        <name>hybrid [4Fe-2O-2S] cluster</name>
        <dbReference type="ChEBI" id="CHEBI:60519"/>
    </ligand>
</feature>
<keyword evidence="6 7" id="KW-0411">Iron-sulfur</keyword>
<dbReference type="PANTHER" id="PTHR30109:SF0">
    <property type="entry name" value="HYDROXYLAMINE REDUCTASE"/>
    <property type="match status" value="1"/>
</dbReference>
<keyword evidence="3 7" id="KW-0479">Metal-binding</keyword>
<feature type="binding site" evidence="7">
    <location>
        <position position="246"/>
    </location>
    <ligand>
        <name>hybrid [4Fe-2O-2S] cluster</name>
        <dbReference type="ChEBI" id="CHEBI:60519"/>
    </ligand>
</feature>
<feature type="binding site" evidence="7">
    <location>
        <position position="413"/>
    </location>
    <ligand>
        <name>hybrid [4Fe-2O-2S] cluster</name>
        <dbReference type="ChEBI" id="CHEBI:60519"/>
    </ligand>
</feature>
<feature type="binding site" evidence="7">
    <location>
        <position position="291"/>
    </location>
    <ligand>
        <name>hybrid [4Fe-2O-2S] cluster</name>
        <dbReference type="ChEBI" id="CHEBI:60519"/>
    </ligand>
</feature>
<dbReference type="GO" id="GO:0050418">
    <property type="term" value="F:hydroxylamine reductase activity"/>
    <property type="evidence" value="ECO:0007669"/>
    <property type="project" value="UniProtKB-UniRule"/>
</dbReference>
<feature type="binding site" evidence="7">
    <location>
        <position position="33"/>
    </location>
    <ligand>
        <name>[4Fe-4S] cluster</name>
        <dbReference type="ChEBI" id="CHEBI:49883"/>
    </ligand>
</feature>
<feature type="modified residue" description="Cysteine persulfide" evidence="7">
    <location>
        <position position="385"/>
    </location>
</feature>
<gene>
    <name evidence="7 8" type="primary">hcp</name>
    <name evidence="8" type="ORF">HMPREF9436_01333</name>
</gene>
<dbReference type="InterPro" id="IPR016100">
    <property type="entry name" value="Prismane_a-bundle"/>
</dbReference>
<evidence type="ECO:0000313" key="8">
    <source>
        <dbReference type="EMBL" id="EFQ07160.1"/>
    </source>
</evidence>
<dbReference type="InterPro" id="IPR011254">
    <property type="entry name" value="Prismane-like_sf"/>
</dbReference>
<dbReference type="GO" id="GO:0005737">
    <property type="term" value="C:cytoplasm"/>
    <property type="evidence" value="ECO:0007669"/>
    <property type="project" value="UniProtKB-SubCell"/>
</dbReference>
<dbReference type="PANTHER" id="PTHR30109">
    <property type="entry name" value="HYDROXYLAMINE REDUCTASE"/>
    <property type="match status" value="1"/>
</dbReference>
<dbReference type="Gene3D" id="3.40.50.2030">
    <property type="match status" value="2"/>
</dbReference>
<dbReference type="EC" id="1.7.99.1" evidence="7"/>
<feature type="binding site" evidence="7">
    <location>
        <position position="26"/>
    </location>
    <ligand>
        <name>[4Fe-4S] cluster</name>
        <dbReference type="ChEBI" id="CHEBI:49883"/>
    </ligand>
</feature>
<comment type="similarity">
    <text evidence="7">Belongs to the HCP family.</text>
</comment>
<protein>
    <recommendedName>
        <fullName evidence="7">Hydroxylamine reductase</fullName>
        <ecNumber evidence="7">1.7.99.1</ecNumber>
    </recommendedName>
    <alternativeName>
        <fullName evidence="7">Hybrid-cluster protein</fullName>
        <shortName evidence="7">HCP</shortName>
    </alternativeName>
    <alternativeName>
        <fullName evidence="7">Prismane protein</fullName>
    </alternativeName>
</protein>
<name>E2ZI43_9FIRM</name>
<dbReference type="GO" id="GO:0046872">
    <property type="term" value="F:metal ion binding"/>
    <property type="evidence" value="ECO:0007669"/>
    <property type="project" value="UniProtKB-KW"/>
</dbReference>
<dbReference type="STRING" id="748224.HMPREF9436_01333"/>
<feature type="binding site" evidence="7">
    <location>
        <position position="476"/>
    </location>
    <ligand>
        <name>hybrid [4Fe-2O-2S] cluster</name>
        <dbReference type="ChEBI" id="CHEBI:60519"/>
    </ligand>
</feature>
<reference evidence="8 9" key="1">
    <citation type="submission" date="2010-08" db="EMBL/GenBank/DDBJ databases">
        <authorList>
            <person name="Weinstock G."/>
            <person name="Sodergren E."/>
            <person name="Clifton S."/>
            <person name="Fulton L."/>
            <person name="Fulton B."/>
            <person name="Courtney L."/>
            <person name="Fronick C."/>
            <person name="Harrison M."/>
            <person name="Strong C."/>
            <person name="Farmer C."/>
            <person name="Delahaunty K."/>
            <person name="Markovic C."/>
            <person name="Hall O."/>
            <person name="Minx P."/>
            <person name="Tomlinson C."/>
            <person name="Mitreva M."/>
            <person name="Hou S."/>
            <person name="Chen J."/>
            <person name="Wollam A."/>
            <person name="Pepin K.H."/>
            <person name="Johnson M."/>
            <person name="Bhonagiri V."/>
            <person name="Zhang X."/>
            <person name="Suruliraj S."/>
            <person name="Warren W."/>
            <person name="Chinwalla A."/>
            <person name="Mardis E.R."/>
            <person name="Wilson R.K."/>
        </authorList>
    </citation>
    <scope>NUCLEOTIDE SEQUENCE [LARGE SCALE GENOMIC DNA]</scope>
    <source>
        <strain evidence="8 9">KLE1255</strain>
    </source>
</reference>
<dbReference type="AlphaFoldDB" id="E2ZI43"/>
<dbReference type="Gene3D" id="1.20.1270.20">
    <property type="match status" value="2"/>
</dbReference>
<dbReference type="Pfam" id="PF03063">
    <property type="entry name" value="Prismane"/>
    <property type="match status" value="1"/>
</dbReference>
<dbReference type="InterPro" id="IPR004137">
    <property type="entry name" value="HCP/CODH"/>
</dbReference>
<dbReference type="Proteomes" id="UP000006028">
    <property type="component" value="Unassembled WGS sequence"/>
</dbReference>
<feature type="binding site" evidence="7">
    <location>
        <position position="14"/>
    </location>
    <ligand>
        <name>[4Fe-4S] cluster</name>
        <dbReference type="ChEBI" id="CHEBI:49883"/>
    </ligand>
</feature>
<feature type="binding site" description="via persulfide group" evidence="7">
    <location>
        <position position="385"/>
    </location>
    <ligand>
        <name>hybrid [4Fe-2O-2S] cluster</name>
        <dbReference type="ChEBI" id="CHEBI:60519"/>
    </ligand>
</feature>
<evidence type="ECO:0000256" key="4">
    <source>
        <dbReference type="ARBA" id="ARBA00023002"/>
    </source>
</evidence>
<feature type="binding site" evidence="7">
    <location>
        <position position="474"/>
    </location>
    <ligand>
        <name>hybrid [4Fe-2O-2S] cluster</name>
        <dbReference type="ChEBI" id="CHEBI:60519"/>
    </ligand>
</feature>
<evidence type="ECO:0000256" key="5">
    <source>
        <dbReference type="ARBA" id="ARBA00023004"/>
    </source>
</evidence>
<keyword evidence="4 7" id="KW-0560">Oxidoreductase</keyword>
<feature type="binding site" evidence="7">
    <location>
        <position position="440"/>
    </location>
    <ligand>
        <name>hybrid [4Fe-2O-2S] cluster</name>
        <dbReference type="ChEBI" id="CHEBI:60519"/>
    </ligand>
</feature>
<dbReference type="NCBIfam" id="NF003658">
    <property type="entry name" value="PRK05290.1"/>
    <property type="match status" value="1"/>
</dbReference>
<keyword evidence="1 7" id="KW-0004">4Fe-4S</keyword>
<dbReference type="GO" id="GO:0004601">
    <property type="term" value="F:peroxidase activity"/>
    <property type="evidence" value="ECO:0007669"/>
    <property type="project" value="TreeGrafter"/>
</dbReference>
<dbReference type="SUPFAM" id="SSF56821">
    <property type="entry name" value="Prismane protein-like"/>
    <property type="match status" value="1"/>
</dbReference>
<dbReference type="eggNOG" id="COG1151">
    <property type="taxonomic scope" value="Bacteria"/>
</dbReference>
<dbReference type="NCBIfam" id="TIGR01703">
    <property type="entry name" value="hybrid_clust"/>
    <property type="match status" value="1"/>
</dbReference>